<sequence length="172" mass="18930">MGGGGGVPGGLGGHVAGGHAPPPHPSNLSAVHYASGPAVVSLNEHERVVTSLQDQLLHARGEIDRLVGRLNDFERQSRYWTPEEHQRFLDAMERFGPKDVRAIAAYVGSRNATQVRTHSQKYTLRLQRENRELPLAGTRKRSMSESDLRRVGRDGAEEPDRPFGGGGRPRRL</sequence>
<organism evidence="1 2">
    <name type="scientific">Pyropia yezoensis</name>
    <name type="common">Susabi-nori</name>
    <name type="synonym">Porphyra yezoensis</name>
    <dbReference type="NCBI Taxonomy" id="2788"/>
    <lineage>
        <taxon>Eukaryota</taxon>
        <taxon>Rhodophyta</taxon>
        <taxon>Bangiophyceae</taxon>
        <taxon>Bangiales</taxon>
        <taxon>Bangiaceae</taxon>
        <taxon>Pyropia</taxon>
    </lineage>
</organism>
<dbReference type="Proteomes" id="UP000798662">
    <property type="component" value="Chromosome 3"/>
</dbReference>
<protein>
    <submittedName>
        <fullName evidence="1">Uncharacterized protein</fullName>
    </submittedName>
</protein>
<keyword evidence="2" id="KW-1185">Reference proteome</keyword>
<comment type="caution">
    <text evidence="1">The sequence shown here is derived from an EMBL/GenBank/DDBJ whole genome shotgun (WGS) entry which is preliminary data.</text>
</comment>
<evidence type="ECO:0000313" key="2">
    <source>
        <dbReference type="Proteomes" id="UP000798662"/>
    </source>
</evidence>
<dbReference type="EMBL" id="CM020620">
    <property type="protein sequence ID" value="KAK1868164.1"/>
    <property type="molecule type" value="Genomic_DNA"/>
</dbReference>
<evidence type="ECO:0000313" key="1">
    <source>
        <dbReference type="EMBL" id="KAK1868164.1"/>
    </source>
</evidence>
<name>A0ACC3CDZ9_PYRYE</name>
<reference evidence="1" key="1">
    <citation type="submission" date="2019-11" db="EMBL/GenBank/DDBJ databases">
        <title>Nori genome reveals adaptations in red seaweeds to the harsh intertidal environment.</title>
        <authorList>
            <person name="Wang D."/>
            <person name="Mao Y."/>
        </authorList>
    </citation>
    <scope>NUCLEOTIDE SEQUENCE</scope>
    <source>
        <tissue evidence="1">Gametophyte</tissue>
    </source>
</reference>
<proteinExistence type="predicted"/>
<gene>
    <name evidence="1" type="ORF">I4F81_010658</name>
</gene>
<accession>A0ACC3CDZ9</accession>